<evidence type="ECO:0000256" key="1">
    <source>
        <dbReference type="SAM" id="MobiDB-lite"/>
    </source>
</evidence>
<reference evidence="4" key="1">
    <citation type="journal article" date="2020" name="Stud. Mycol.">
        <title>101 Dothideomycetes genomes: A test case for predicting lifestyles and emergence of pathogens.</title>
        <authorList>
            <person name="Haridas S."/>
            <person name="Albert R."/>
            <person name="Binder M."/>
            <person name="Bloem J."/>
            <person name="LaButti K."/>
            <person name="Salamov A."/>
            <person name="Andreopoulos B."/>
            <person name="Baker S."/>
            <person name="Barry K."/>
            <person name="Bills G."/>
            <person name="Bluhm B."/>
            <person name="Cannon C."/>
            <person name="Castanera R."/>
            <person name="Culley D."/>
            <person name="Daum C."/>
            <person name="Ezra D."/>
            <person name="Gonzalez J."/>
            <person name="Henrissat B."/>
            <person name="Kuo A."/>
            <person name="Liang C."/>
            <person name="Lipzen A."/>
            <person name="Lutzoni F."/>
            <person name="Magnuson J."/>
            <person name="Mondo S."/>
            <person name="Nolan M."/>
            <person name="Ohm R."/>
            <person name="Pangilinan J."/>
            <person name="Park H.-J."/>
            <person name="Ramirez L."/>
            <person name="Alfaro M."/>
            <person name="Sun H."/>
            <person name="Tritt A."/>
            <person name="Yoshinaga Y."/>
            <person name="Zwiers L.-H."/>
            <person name="Turgeon B."/>
            <person name="Goodwin S."/>
            <person name="Spatafora J."/>
            <person name="Crous P."/>
            <person name="Grigoriev I."/>
        </authorList>
    </citation>
    <scope>NUCLEOTIDE SEQUENCE [LARGE SCALE GENOMIC DNA]</scope>
    <source>
        <strain evidence="4">CECT 20119</strain>
    </source>
</reference>
<proteinExistence type="predicted"/>
<feature type="compositionally biased region" description="Low complexity" evidence="1">
    <location>
        <begin position="34"/>
        <end position="50"/>
    </location>
</feature>
<dbReference type="Proteomes" id="UP000799538">
    <property type="component" value="Unassembled WGS sequence"/>
</dbReference>
<sequence>MTSGVAADLLAFALRLFLSSTSSSSLPNPPANPSEPTSPSTTTTSSSSSVRTFLPLPLRSPRSVSLSFLLPFPFAATSAAFPSTSSPSAAASSPTRAAASIPAKSLAFVLDSVVIM</sequence>
<feature type="region of interest" description="Disordered" evidence="1">
    <location>
        <begin position="21"/>
        <end position="50"/>
    </location>
</feature>
<dbReference type="EMBL" id="ML992503">
    <property type="protein sequence ID" value="KAF2225870.1"/>
    <property type="molecule type" value="Genomic_DNA"/>
</dbReference>
<organism evidence="3 4">
    <name type="scientific">Elsinoe ampelina</name>
    <dbReference type="NCBI Taxonomy" id="302913"/>
    <lineage>
        <taxon>Eukaryota</taxon>
        <taxon>Fungi</taxon>
        <taxon>Dikarya</taxon>
        <taxon>Ascomycota</taxon>
        <taxon>Pezizomycotina</taxon>
        <taxon>Dothideomycetes</taxon>
        <taxon>Dothideomycetidae</taxon>
        <taxon>Myriangiales</taxon>
        <taxon>Elsinoaceae</taxon>
        <taxon>Elsinoe</taxon>
    </lineage>
</organism>
<name>A0A6A6GK48_9PEZI</name>
<evidence type="ECO:0008006" key="5">
    <source>
        <dbReference type="Google" id="ProtNLM"/>
    </source>
</evidence>
<protein>
    <recommendedName>
        <fullName evidence="5">REJ domain-containing protein</fullName>
    </recommendedName>
</protein>
<gene>
    <name evidence="3" type="ORF">BDZ85DRAFT_258221</name>
</gene>
<keyword evidence="2" id="KW-0732">Signal</keyword>
<keyword evidence="4" id="KW-1185">Reference proteome</keyword>
<evidence type="ECO:0000313" key="3">
    <source>
        <dbReference type="EMBL" id="KAF2225870.1"/>
    </source>
</evidence>
<evidence type="ECO:0000256" key="2">
    <source>
        <dbReference type="SAM" id="SignalP"/>
    </source>
</evidence>
<feature type="chain" id="PRO_5025334134" description="REJ domain-containing protein" evidence="2">
    <location>
        <begin position="24"/>
        <end position="116"/>
    </location>
</feature>
<feature type="region of interest" description="Disordered" evidence="1">
    <location>
        <begin position="79"/>
        <end position="100"/>
    </location>
</feature>
<feature type="signal peptide" evidence="2">
    <location>
        <begin position="1"/>
        <end position="23"/>
    </location>
</feature>
<evidence type="ECO:0000313" key="4">
    <source>
        <dbReference type="Proteomes" id="UP000799538"/>
    </source>
</evidence>
<accession>A0A6A6GK48</accession>
<dbReference type="AlphaFoldDB" id="A0A6A6GK48"/>